<evidence type="ECO:0000256" key="7">
    <source>
        <dbReference type="RuleBase" id="RU363032"/>
    </source>
</evidence>
<evidence type="ECO:0000256" key="4">
    <source>
        <dbReference type="ARBA" id="ARBA00022692"/>
    </source>
</evidence>
<evidence type="ECO:0000256" key="1">
    <source>
        <dbReference type="ARBA" id="ARBA00004651"/>
    </source>
</evidence>
<dbReference type="AlphaFoldDB" id="A0A7C2UR38"/>
<accession>A0A7C2UR38</accession>
<keyword evidence="3" id="KW-1003">Cell membrane</keyword>
<keyword evidence="6 7" id="KW-0472">Membrane</keyword>
<dbReference type="PANTHER" id="PTHR43386">
    <property type="entry name" value="OLIGOPEPTIDE TRANSPORT SYSTEM PERMEASE PROTEIN APPC"/>
    <property type="match status" value="1"/>
</dbReference>
<dbReference type="InterPro" id="IPR000515">
    <property type="entry name" value="MetI-like"/>
</dbReference>
<evidence type="ECO:0000256" key="6">
    <source>
        <dbReference type="ARBA" id="ARBA00023136"/>
    </source>
</evidence>
<keyword evidence="5 7" id="KW-1133">Transmembrane helix</keyword>
<evidence type="ECO:0000259" key="8">
    <source>
        <dbReference type="PROSITE" id="PS50928"/>
    </source>
</evidence>
<proteinExistence type="inferred from homology"/>
<dbReference type="EMBL" id="DSFE01000082">
    <property type="protein sequence ID" value="HEU97945.1"/>
    <property type="molecule type" value="Genomic_DNA"/>
</dbReference>
<feature type="transmembrane region" description="Helical" evidence="7">
    <location>
        <begin position="29"/>
        <end position="48"/>
    </location>
</feature>
<dbReference type="PANTHER" id="PTHR43386:SF1">
    <property type="entry name" value="D,D-DIPEPTIDE TRANSPORT SYSTEM PERMEASE PROTEIN DDPC-RELATED"/>
    <property type="match status" value="1"/>
</dbReference>
<dbReference type="Pfam" id="PF00528">
    <property type="entry name" value="BPD_transp_1"/>
    <property type="match status" value="1"/>
</dbReference>
<keyword evidence="4 7" id="KW-0812">Transmembrane</keyword>
<feature type="transmembrane region" description="Helical" evidence="7">
    <location>
        <begin position="214"/>
        <end position="234"/>
    </location>
</feature>
<dbReference type="Gene3D" id="1.10.3720.10">
    <property type="entry name" value="MetI-like"/>
    <property type="match status" value="1"/>
</dbReference>
<gene>
    <name evidence="9" type="ORF">ENO36_03720</name>
</gene>
<evidence type="ECO:0000313" key="9">
    <source>
        <dbReference type="EMBL" id="HEU97945.1"/>
    </source>
</evidence>
<feature type="transmembrane region" description="Helical" evidence="7">
    <location>
        <begin position="92"/>
        <end position="116"/>
    </location>
</feature>
<comment type="caution">
    <text evidence="9">The sequence shown here is derived from an EMBL/GenBank/DDBJ whole genome shotgun (WGS) entry which is preliminary data.</text>
</comment>
<dbReference type="SUPFAM" id="SSF161098">
    <property type="entry name" value="MetI-like"/>
    <property type="match status" value="1"/>
</dbReference>
<evidence type="ECO:0000256" key="5">
    <source>
        <dbReference type="ARBA" id="ARBA00022989"/>
    </source>
</evidence>
<dbReference type="InterPro" id="IPR050366">
    <property type="entry name" value="BP-dependent_transpt_permease"/>
</dbReference>
<evidence type="ECO:0000256" key="2">
    <source>
        <dbReference type="ARBA" id="ARBA00022448"/>
    </source>
</evidence>
<comment type="subcellular location">
    <subcellularLocation>
        <location evidence="1 7">Cell membrane</location>
        <topology evidence="1 7">Multi-pass membrane protein</topology>
    </subcellularLocation>
</comment>
<reference evidence="9" key="1">
    <citation type="journal article" date="2020" name="mSystems">
        <title>Genome- and Community-Level Interaction Insights into Carbon Utilization and Element Cycling Functions of Hydrothermarchaeota in Hydrothermal Sediment.</title>
        <authorList>
            <person name="Zhou Z."/>
            <person name="Liu Y."/>
            <person name="Xu W."/>
            <person name="Pan J."/>
            <person name="Luo Z.H."/>
            <person name="Li M."/>
        </authorList>
    </citation>
    <scope>NUCLEOTIDE SEQUENCE [LARGE SCALE GENOMIC DNA]</scope>
    <source>
        <strain evidence="9">SpSt-1259</strain>
    </source>
</reference>
<name>A0A7C2UR38_9CREN</name>
<dbReference type="InterPro" id="IPR035906">
    <property type="entry name" value="MetI-like_sf"/>
</dbReference>
<feature type="transmembrane region" description="Helical" evidence="7">
    <location>
        <begin position="254"/>
        <end position="276"/>
    </location>
</feature>
<dbReference type="PROSITE" id="PS50928">
    <property type="entry name" value="ABC_TM1"/>
    <property type="match status" value="1"/>
</dbReference>
<dbReference type="Proteomes" id="UP000885664">
    <property type="component" value="Unassembled WGS sequence"/>
</dbReference>
<keyword evidence="2 7" id="KW-0813">Transport</keyword>
<feature type="domain" description="ABC transmembrane type-1" evidence="8">
    <location>
        <begin position="88"/>
        <end position="277"/>
    </location>
</feature>
<sequence>MMQVRFDSLRKLGSINSTFLMIAKTRTGLIGISSVSSIVFLSIIIGVISPYNPIKGNLAEALRAPSLSHPFGTDELGRDLFTRTFYGARTSLLISFLGAGLGAGLGTILGLLAGYMGGAIDYILMRISDALLSIPSILIAIALVATLGPSMNNIVIAIAFGLIPAYMRLTRGIVVQVKNLEYVIAAKLLGLSSMRIMFRHVLPNISYLSISQFTLDLGGAILMASGLGFLGLGIQPPYPELGTMIGTAKMYVGLAPYLIFFPGIVLLILALGFNLLGNTIRDVMDPSSRVMMK</sequence>
<dbReference type="CDD" id="cd06261">
    <property type="entry name" value="TM_PBP2"/>
    <property type="match status" value="1"/>
</dbReference>
<protein>
    <submittedName>
        <fullName evidence="9">ABC transporter permease</fullName>
    </submittedName>
</protein>
<evidence type="ECO:0000256" key="3">
    <source>
        <dbReference type="ARBA" id="ARBA00022475"/>
    </source>
</evidence>
<comment type="similarity">
    <text evidence="7">Belongs to the binding-protein-dependent transport system permease family.</text>
</comment>
<dbReference type="GO" id="GO:0055085">
    <property type="term" value="P:transmembrane transport"/>
    <property type="evidence" value="ECO:0007669"/>
    <property type="project" value="InterPro"/>
</dbReference>
<organism evidence="9">
    <name type="scientific">Fervidicoccus fontis</name>
    <dbReference type="NCBI Taxonomy" id="683846"/>
    <lineage>
        <taxon>Archaea</taxon>
        <taxon>Thermoproteota</taxon>
        <taxon>Thermoprotei</taxon>
        <taxon>Fervidicoccales</taxon>
        <taxon>Fervidicoccaceae</taxon>
        <taxon>Fervidicoccus</taxon>
    </lineage>
</organism>
<dbReference type="GO" id="GO:0005886">
    <property type="term" value="C:plasma membrane"/>
    <property type="evidence" value="ECO:0007669"/>
    <property type="project" value="UniProtKB-SubCell"/>
</dbReference>